<evidence type="ECO:0000256" key="3">
    <source>
        <dbReference type="ARBA" id="ARBA00022692"/>
    </source>
</evidence>
<dbReference type="CDD" id="cd10433">
    <property type="entry name" value="YccA_like"/>
    <property type="match status" value="1"/>
</dbReference>
<dbReference type="RefSeq" id="WP_066609556.1">
    <property type="nucleotide sequence ID" value="NZ_LQQU01000003.1"/>
</dbReference>
<name>A0A161RCT8_9NEIS</name>
<dbReference type="OrthoDB" id="9813298at2"/>
<dbReference type="PANTHER" id="PTHR23291:SF115">
    <property type="entry name" value="MODULATOR OF FTSH PROTEASE YCCA"/>
    <property type="match status" value="1"/>
</dbReference>
<keyword evidence="2" id="KW-1003">Cell membrane</keyword>
<protein>
    <recommendedName>
        <fullName evidence="9">BAX inhibitor protein</fullName>
    </recommendedName>
</protein>
<feature type="transmembrane region" description="Helical" evidence="6">
    <location>
        <begin position="81"/>
        <end position="102"/>
    </location>
</feature>
<evidence type="ECO:0000256" key="5">
    <source>
        <dbReference type="ARBA" id="ARBA00023136"/>
    </source>
</evidence>
<organism evidence="7 8">
    <name type="scientific">Crenobacter luteus</name>
    <dbReference type="NCBI Taxonomy" id="1452487"/>
    <lineage>
        <taxon>Bacteria</taxon>
        <taxon>Pseudomonadati</taxon>
        <taxon>Pseudomonadota</taxon>
        <taxon>Betaproteobacteria</taxon>
        <taxon>Neisseriales</taxon>
        <taxon>Neisseriaceae</taxon>
        <taxon>Crenobacter</taxon>
    </lineage>
</organism>
<evidence type="ECO:0000313" key="8">
    <source>
        <dbReference type="Proteomes" id="UP000076625"/>
    </source>
</evidence>
<dbReference type="InterPro" id="IPR006214">
    <property type="entry name" value="Bax_inhibitor_1-related"/>
</dbReference>
<comment type="subcellular location">
    <subcellularLocation>
        <location evidence="1">Cell membrane</location>
        <topology evidence="1">Multi-pass membrane protein</topology>
    </subcellularLocation>
</comment>
<comment type="similarity">
    <text evidence="6">Belongs to the BI1 family.</text>
</comment>
<dbReference type="STRING" id="1452487.AVW16_04930"/>
<keyword evidence="8" id="KW-1185">Reference proteome</keyword>
<feature type="transmembrane region" description="Helical" evidence="6">
    <location>
        <begin position="205"/>
        <end position="225"/>
    </location>
</feature>
<evidence type="ECO:0008006" key="9">
    <source>
        <dbReference type="Google" id="ProtNLM"/>
    </source>
</evidence>
<evidence type="ECO:0000313" key="7">
    <source>
        <dbReference type="EMBL" id="KZE35128.1"/>
    </source>
</evidence>
<evidence type="ECO:0000256" key="6">
    <source>
        <dbReference type="RuleBase" id="RU004379"/>
    </source>
</evidence>
<comment type="caution">
    <text evidence="7">The sequence shown here is derived from an EMBL/GenBank/DDBJ whole genome shotgun (WGS) entry which is preliminary data.</text>
</comment>
<accession>A0A161RCT8</accession>
<feature type="transmembrane region" description="Helical" evidence="6">
    <location>
        <begin position="146"/>
        <end position="164"/>
    </location>
</feature>
<gene>
    <name evidence="7" type="ORF">AVW16_04930</name>
</gene>
<feature type="transmembrane region" description="Helical" evidence="6">
    <location>
        <begin position="170"/>
        <end position="193"/>
    </location>
</feature>
<sequence>MQPNLNTAYQTTTVAAGSSQKVLRNTYALLALSLVPTVIGAVVGTNMNFAFMAGSPIVSSLLMLAVIYGLFFAIEKNKDSGLGVALMLFLTLVMGVLLGPLLQVALKLSNGAELVMLAGGSTAAVFFVMAGIATTTKRDLSGMSKFLTVGAIVLMVAVIANLFLQLPALHLTLCAGFALFSSLMILWQVKAVVDGGETNYVSATLTLYISIYNLFSSLLQLLMAFGGERD</sequence>
<evidence type="ECO:0000256" key="1">
    <source>
        <dbReference type="ARBA" id="ARBA00004651"/>
    </source>
</evidence>
<feature type="transmembrane region" description="Helical" evidence="6">
    <location>
        <begin position="26"/>
        <end position="43"/>
    </location>
</feature>
<proteinExistence type="inferred from homology"/>
<dbReference type="Pfam" id="PF01027">
    <property type="entry name" value="Bax1-I"/>
    <property type="match status" value="1"/>
</dbReference>
<keyword evidence="4 6" id="KW-1133">Transmembrane helix</keyword>
<keyword evidence="5 6" id="KW-0472">Membrane</keyword>
<dbReference type="GO" id="GO:0005886">
    <property type="term" value="C:plasma membrane"/>
    <property type="evidence" value="ECO:0007669"/>
    <property type="project" value="UniProtKB-SubCell"/>
</dbReference>
<feature type="transmembrane region" description="Helical" evidence="6">
    <location>
        <begin position="49"/>
        <end position="74"/>
    </location>
</feature>
<dbReference type="Proteomes" id="UP000076625">
    <property type="component" value="Unassembled WGS sequence"/>
</dbReference>
<dbReference type="EMBL" id="LQQU01000003">
    <property type="protein sequence ID" value="KZE35128.1"/>
    <property type="molecule type" value="Genomic_DNA"/>
</dbReference>
<feature type="transmembrane region" description="Helical" evidence="6">
    <location>
        <begin position="114"/>
        <end position="134"/>
    </location>
</feature>
<evidence type="ECO:0000256" key="2">
    <source>
        <dbReference type="ARBA" id="ARBA00022475"/>
    </source>
</evidence>
<evidence type="ECO:0000256" key="4">
    <source>
        <dbReference type="ARBA" id="ARBA00022989"/>
    </source>
</evidence>
<reference evidence="8" key="1">
    <citation type="submission" date="2016-01" db="EMBL/GenBank/DDBJ databases">
        <title>Draft genome of Chromobacterium sp. F49.</title>
        <authorList>
            <person name="Hong K.W."/>
        </authorList>
    </citation>
    <scope>NUCLEOTIDE SEQUENCE [LARGE SCALE GENOMIC DNA]</scope>
    <source>
        <strain evidence="8">CN10</strain>
    </source>
</reference>
<keyword evidence="3 6" id="KW-0812">Transmembrane</keyword>
<dbReference type="AlphaFoldDB" id="A0A161RCT8"/>
<dbReference type="PANTHER" id="PTHR23291">
    <property type="entry name" value="BAX INHIBITOR-RELATED"/>
    <property type="match status" value="1"/>
</dbReference>